<dbReference type="PRINTS" id="PR00264">
    <property type="entry name" value="INTERLEUKIN1"/>
</dbReference>
<dbReference type="GO" id="GO:0051781">
    <property type="term" value="P:positive regulation of cell division"/>
    <property type="evidence" value="ECO:0007669"/>
    <property type="project" value="UniProtKB-KW"/>
</dbReference>
<dbReference type="GO" id="GO:1901222">
    <property type="term" value="P:regulation of non-canonical NF-kappaB signal transduction"/>
    <property type="evidence" value="ECO:0007669"/>
    <property type="project" value="TreeGrafter"/>
</dbReference>
<dbReference type="GO" id="GO:0001660">
    <property type="term" value="P:fever generation"/>
    <property type="evidence" value="ECO:0007669"/>
    <property type="project" value="UniProtKB-KW"/>
</dbReference>
<evidence type="ECO:0000256" key="4">
    <source>
        <dbReference type="ARBA" id="ARBA00010448"/>
    </source>
</evidence>
<dbReference type="GO" id="GO:0005764">
    <property type="term" value="C:lysosome"/>
    <property type="evidence" value="ECO:0007669"/>
    <property type="project" value="UniProtKB-SubCell"/>
</dbReference>
<evidence type="ECO:0000256" key="3">
    <source>
        <dbReference type="ARBA" id="ARBA00004550"/>
    </source>
</evidence>
<dbReference type="Gene3D" id="2.80.10.50">
    <property type="match status" value="1"/>
</dbReference>
<comment type="subcellular location">
    <subcellularLocation>
        <location evidence="2">Cytoplasm</location>
        <location evidence="2">Cytosol</location>
    </subcellularLocation>
    <subcellularLocation>
        <location evidence="1">Lysosome</location>
    </subcellularLocation>
    <subcellularLocation>
        <location evidence="3">Secreted</location>
        <location evidence="3">Extracellular exosome</location>
    </subcellularLocation>
</comment>
<dbReference type="EMBL" id="KX137831">
    <property type="protein sequence ID" value="ANS56708.1"/>
    <property type="molecule type" value="mRNA"/>
</dbReference>
<evidence type="ECO:0000256" key="6">
    <source>
        <dbReference type="ARBA" id="ARBA00022514"/>
    </source>
</evidence>
<dbReference type="GO" id="GO:0005149">
    <property type="term" value="F:interleukin-1 receptor binding"/>
    <property type="evidence" value="ECO:0007669"/>
    <property type="project" value="UniProtKB-UniRule"/>
</dbReference>
<evidence type="ECO:0000256" key="9">
    <source>
        <dbReference type="ARBA" id="ARBA00023198"/>
    </source>
</evidence>
<comment type="similarity">
    <text evidence="4 12">Belongs to the IL-1 family.</text>
</comment>
<evidence type="ECO:0000256" key="11">
    <source>
        <dbReference type="ARBA" id="ARBA00023246"/>
    </source>
</evidence>
<dbReference type="SMART" id="SM00125">
    <property type="entry name" value="IL1"/>
    <property type="match status" value="1"/>
</dbReference>
<keyword evidence="9" id="KW-0395">Inflammatory response</keyword>
<gene>
    <name evidence="13" type="primary">IL-1b</name>
</gene>
<keyword evidence="5" id="KW-0963">Cytoplasm</keyword>
<accession>A0A1B1LTY9</accession>
<dbReference type="GO" id="GO:0005125">
    <property type="term" value="F:cytokine activity"/>
    <property type="evidence" value="ECO:0007669"/>
    <property type="project" value="UniProtKB-UniRule"/>
</dbReference>
<dbReference type="CDD" id="cd23296">
    <property type="entry name" value="beta-trefoil_IL1B"/>
    <property type="match status" value="1"/>
</dbReference>
<dbReference type="GO" id="GO:0071222">
    <property type="term" value="P:cellular response to lipopolysaccharide"/>
    <property type="evidence" value="ECO:0007669"/>
    <property type="project" value="TreeGrafter"/>
</dbReference>
<name>A0A1B1LTY9_LUTPE</name>
<sequence length="245" mass="27786">MESEMTCNVREMWRPKMPEGLDIEITQHPLTMKSVVNLIIAMERLKGSTSESLRGTEFRDENLLSMMLESIVEEQEVSECRSAAGQYRRGPVREHSVTDSENRHFVQVPNSMELHAVRLQGGSEESNKVHLNMATYAHPTPTTDALPVALGIKGTNLYLSCHKEGDKPTLHLEAVENNSSLSNISSTSDMVRFLFYKQDSGLNNSTLVSVPYDDWYISTAEDDNRPVEMCLEDSERHRIFHMLPK</sequence>
<dbReference type="Pfam" id="PF00340">
    <property type="entry name" value="IL1"/>
    <property type="match status" value="1"/>
</dbReference>
<dbReference type="GO" id="GO:0010628">
    <property type="term" value="P:positive regulation of gene expression"/>
    <property type="evidence" value="ECO:0007669"/>
    <property type="project" value="TreeGrafter"/>
</dbReference>
<dbReference type="PRINTS" id="PR01357">
    <property type="entry name" value="INTRLEUKN1AB"/>
</dbReference>
<evidence type="ECO:0000313" key="13">
    <source>
        <dbReference type="EMBL" id="ANS56708.1"/>
    </source>
</evidence>
<dbReference type="AlphaFoldDB" id="A0A1B1LTY9"/>
<evidence type="ECO:0000256" key="8">
    <source>
        <dbReference type="ARBA" id="ARBA00022620"/>
    </source>
</evidence>
<keyword evidence="11" id="KW-0497">Mitogen</keyword>
<keyword evidence="7 12" id="KW-0964">Secreted</keyword>
<evidence type="ECO:0000256" key="7">
    <source>
        <dbReference type="ARBA" id="ARBA00022525"/>
    </source>
</evidence>
<protein>
    <recommendedName>
        <fullName evidence="12">Interleukin-1</fullName>
    </recommendedName>
</protein>
<dbReference type="GO" id="GO:0005829">
    <property type="term" value="C:cytosol"/>
    <property type="evidence" value="ECO:0007669"/>
    <property type="project" value="UniProtKB-SubCell"/>
</dbReference>
<evidence type="ECO:0000256" key="2">
    <source>
        <dbReference type="ARBA" id="ARBA00004514"/>
    </source>
</evidence>
<evidence type="ECO:0000256" key="10">
    <source>
        <dbReference type="ARBA" id="ARBA00023228"/>
    </source>
</evidence>
<proteinExistence type="evidence at transcript level"/>
<evidence type="ECO:0000256" key="5">
    <source>
        <dbReference type="ARBA" id="ARBA00022490"/>
    </source>
</evidence>
<dbReference type="GO" id="GO:0048246">
    <property type="term" value="P:macrophage chemotaxis"/>
    <property type="evidence" value="ECO:0007669"/>
    <property type="project" value="TreeGrafter"/>
</dbReference>
<keyword evidence="8" id="KW-0666">Pyrogen</keyword>
<evidence type="ECO:0000256" key="12">
    <source>
        <dbReference type="RuleBase" id="RU003753"/>
    </source>
</evidence>
<keyword evidence="10" id="KW-0458">Lysosome</keyword>
<dbReference type="PANTHER" id="PTHR10078">
    <property type="entry name" value="INTERLEUKIN-1 FAMILY MEMBER"/>
    <property type="match status" value="1"/>
</dbReference>
<keyword evidence="6" id="KW-0202">Cytokine</keyword>
<dbReference type="InterPro" id="IPR000975">
    <property type="entry name" value="IL-1_fam"/>
</dbReference>
<dbReference type="PRINTS" id="PR01359">
    <property type="entry name" value="INTRLEUKIN1B"/>
</dbReference>
<dbReference type="PANTHER" id="PTHR10078:SF30">
    <property type="entry name" value="INTERLEUKIN-1 BETA"/>
    <property type="match status" value="1"/>
</dbReference>
<dbReference type="GO" id="GO:0005615">
    <property type="term" value="C:extracellular space"/>
    <property type="evidence" value="ECO:0007669"/>
    <property type="project" value="UniProtKB-KW"/>
</dbReference>
<dbReference type="GO" id="GO:0006955">
    <property type="term" value="P:immune response"/>
    <property type="evidence" value="ECO:0007669"/>
    <property type="project" value="InterPro"/>
</dbReference>
<dbReference type="GO" id="GO:0042119">
    <property type="term" value="P:neutrophil activation"/>
    <property type="evidence" value="ECO:0007669"/>
    <property type="project" value="TreeGrafter"/>
</dbReference>
<evidence type="ECO:0000256" key="1">
    <source>
        <dbReference type="ARBA" id="ARBA00004371"/>
    </source>
</evidence>
<dbReference type="InterPro" id="IPR008996">
    <property type="entry name" value="IL1/FGF"/>
</dbReference>
<dbReference type="SUPFAM" id="SSF50353">
    <property type="entry name" value="Cytokine"/>
    <property type="match status" value="1"/>
</dbReference>
<reference evidence="13" key="1">
    <citation type="submission" date="2016-04" db="EMBL/GenBank/DDBJ databases">
        <title>Evaluation of ToxA and lysate Vibrio parahaemolyticus on humoral immune response in mucus and serum and immune-related genes in Pacific red snapper.</title>
        <authorList>
            <person name="Reyes-Becerril M."/>
            <person name="Maldonado M."/>
            <person name="Guluarte C."/>
            <person name="Rosales S."/>
            <person name="Ascencio F."/>
            <person name="Angulo C."/>
        </authorList>
    </citation>
    <scope>NUCLEOTIDE SEQUENCE</scope>
</reference>
<dbReference type="GO" id="GO:0019221">
    <property type="term" value="P:cytokine-mediated signaling pathway"/>
    <property type="evidence" value="ECO:0007669"/>
    <property type="project" value="TreeGrafter"/>
</dbReference>
<organism evidence="13">
    <name type="scientific">Lutjanus peru</name>
    <name type="common">Pacific red snapper</name>
    <name type="synonym">Neomaenis peru</name>
    <dbReference type="NCBI Taxonomy" id="290247"/>
    <lineage>
        <taxon>Eukaryota</taxon>
        <taxon>Metazoa</taxon>
        <taxon>Chordata</taxon>
        <taxon>Craniata</taxon>
        <taxon>Vertebrata</taxon>
        <taxon>Euteleostomi</taxon>
        <taxon>Actinopterygii</taxon>
        <taxon>Neopterygii</taxon>
        <taxon>Teleostei</taxon>
        <taxon>Neoteleostei</taxon>
        <taxon>Acanthomorphata</taxon>
        <taxon>Eupercaria</taxon>
        <taxon>Lutjaniformes</taxon>
        <taxon>Lutjanidae</taxon>
        <taxon>Lutjanus</taxon>
    </lineage>
</organism>